<evidence type="ECO:0000313" key="2">
    <source>
        <dbReference type="EMBL" id="MCZ0858769.1"/>
    </source>
</evidence>
<evidence type="ECO:0000313" key="3">
    <source>
        <dbReference type="Proteomes" id="UP001072034"/>
    </source>
</evidence>
<reference evidence="2" key="1">
    <citation type="submission" date="2022-10" db="EMBL/GenBank/DDBJ databases">
        <title>Genome sequence of Actinomyces israelii ATCC 10048.</title>
        <authorList>
            <person name="Watt R.M."/>
            <person name="Tong W.M."/>
        </authorList>
    </citation>
    <scope>NUCLEOTIDE SEQUENCE</scope>
    <source>
        <strain evidence="2">ATCC 10048</strain>
    </source>
</reference>
<proteinExistence type="predicted"/>
<comment type="caution">
    <text evidence="2">The sequence shown here is derived from an EMBL/GenBank/DDBJ whole genome shotgun (WGS) entry which is preliminary data.</text>
</comment>
<dbReference type="InterPro" id="IPR050228">
    <property type="entry name" value="Carboxylesterase_BioH"/>
</dbReference>
<keyword evidence="3" id="KW-1185">Reference proteome</keyword>
<keyword evidence="2" id="KW-0378">Hydrolase</keyword>
<dbReference type="RefSeq" id="WP_268918097.1">
    <property type="nucleotide sequence ID" value="NZ_JAPTMY010000029.1"/>
</dbReference>
<dbReference type="InterPro" id="IPR022742">
    <property type="entry name" value="Hydrolase_4"/>
</dbReference>
<dbReference type="PANTHER" id="PTHR43194:SF2">
    <property type="entry name" value="PEROXISOMAL MEMBRANE PROTEIN LPX1"/>
    <property type="match status" value="1"/>
</dbReference>
<protein>
    <submittedName>
        <fullName evidence="2">Alpha/beta hydrolase</fullName>
    </submittedName>
</protein>
<dbReference type="InterPro" id="IPR029058">
    <property type="entry name" value="AB_hydrolase_fold"/>
</dbReference>
<dbReference type="Proteomes" id="UP001072034">
    <property type="component" value="Unassembled WGS sequence"/>
</dbReference>
<dbReference type="InterPro" id="IPR000639">
    <property type="entry name" value="Epox_hydrolase-like"/>
</dbReference>
<dbReference type="GO" id="GO:0016787">
    <property type="term" value="F:hydrolase activity"/>
    <property type="evidence" value="ECO:0007669"/>
    <property type="project" value="UniProtKB-KW"/>
</dbReference>
<organism evidence="2 3">
    <name type="scientific">Actinomyces israelii</name>
    <dbReference type="NCBI Taxonomy" id="1659"/>
    <lineage>
        <taxon>Bacteria</taxon>
        <taxon>Bacillati</taxon>
        <taxon>Actinomycetota</taxon>
        <taxon>Actinomycetes</taxon>
        <taxon>Actinomycetales</taxon>
        <taxon>Actinomycetaceae</taxon>
        <taxon>Actinomyces</taxon>
    </lineage>
</organism>
<dbReference type="Gene3D" id="3.40.50.1820">
    <property type="entry name" value="alpha/beta hydrolase"/>
    <property type="match status" value="1"/>
</dbReference>
<dbReference type="EMBL" id="JAPTMY010000029">
    <property type="protein sequence ID" value="MCZ0858769.1"/>
    <property type="molecule type" value="Genomic_DNA"/>
</dbReference>
<dbReference type="SUPFAM" id="SSF53474">
    <property type="entry name" value="alpha/beta-Hydrolases"/>
    <property type="match status" value="1"/>
</dbReference>
<dbReference type="PANTHER" id="PTHR43194">
    <property type="entry name" value="HYDROLASE ALPHA/BETA FOLD FAMILY"/>
    <property type="match status" value="1"/>
</dbReference>
<name>A0ABT4IBN7_9ACTO</name>
<accession>A0ABT4IBN7</accession>
<gene>
    <name evidence="2" type="ORF">OHJ16_12035</name>
</gene>
<feature type="domain" description="Serine aminopeptidase S33" evidence="1">
    <location>
        <begin position="32"/>
        <end position="276"/>
    </location>
</feature>
<dbReference type="Pfam" id="PF12146">
    <property type="entry name" value="Hydrolase_4"/>
    <property type="match status" value="1"/>
</dbReference>
<evidence type="ECO:0000259" key="1">
    <source>
        <dbReference type="Pfam" id="PF12146"/>
    </source>
</evidence>
<sequence>MTEPTDSSASASAPAPLARRLAGPLVDGAAPVLVLCHGIGDSAACWVEAVERWTAAGYRVVALDARGHGDSPRWDDADLASQATAGARLAADLEAALADLRARGLRPPAGAADAGPLTAPLIVVGHSMGGVTALDVAARRPDLVDAVVAEDPAFVTPVWRRILALRASGKVQEMRSVAADPEARLAQEAADHPAWSRREVRACVEASCAVDLRFIALGCVGPPAPWRRVVDSLAVPTLIVTGTDNVVLRGDYYFALTRRANPHVSTAVIEGAPHSVRRTVPEQFHAVVDPWMTLRAARPAARRPGSRRA</sequence>
<dbReference type="PRINTS" id="PR00412">
    <property type="entry name" value="EPOXHYDRLASE"/>
</dbReference>